<dbReference type="Proteomes" id="UP000199636">
    <property type="component" value="Unassembled WGS sequence"/>
</dbReference>
<dbReference type="Pfam" id="PF13560">
    <property type="entry name" value="HTH_31"/>
    <property type="match status" value="1"/>
</dbReference>
<dbReference type="GO" id="GO:0003677">
    <property type="term" value="F:DNA binding"/>
    <property type="evidence" value="ECO:0007669"/>
    <property type="project" value="InterPro"/>
</dbReference>
<evidence type="ECO:0000256" key="1">
    <source>
        <dbReference type="SAM" id="MobiDB-lite"/>
    </source>
</evidence>
<keyword evidence="3" id="KW-1185">Reference proteome</keyword>
<dbReference type="CDD" id="cd00093">
    <property type="entry name" value="HTH_XRE"/>
    <property type="match status" value="1"/>
</dbReference>
<sequence length="143" mass="16721">MVKKRFLFTAGERLRGLRELMGLSRREFAEVVGMKTKSVENIELGLQRMHDEDFQKVCSVYPDFSRWITYEGPLDSTSVAWKIADSAQRAAVYLVQRYPTLLENSEMDLEEWRARHREVLERLREEEEREEEPAPPGEGEGEA</sequence>
<protein>
    <submittedName>
        <fullName evidence="2">Helix-turn-helix domain-containing protein</fullName>
    </submittedName>
</protein>
<proteinExistence type="predicted"/>
<evidence type="ECO:0000313" key="3">
    <source>
        <dbReference type="Proteomes" id="UP000199636"/>
    </source>
</evidence>
<dbReference type="Gene3D" id="1.10.260.40">
    <property type="entry name" value="lambda repressor-like DNA-binding domains"/>
    <property type="match status" value="1"/>
</dbReference>
<dbReference type="InterPro" id="IPR001387">
    <property type="entry name" value="Cro/C1-type_HTH"/>
</dbReference>
<evidence type="ECO:0000313" key="2">
    <source>
        <dbReference type="EMBL" id="SDH42909.1"/>
    </source>
</evidence>
<dbReference type="InterPro" id="IPR010982">
    <property type="entry name" value="Lambda_DNA-bd_dom_sf"/>
</dbReference>
<reference evidence="3" key="1">
    <citation type="submission" date="2016-10" db="EMBL/GenBank/DDBJ databases">
        <authorList>
            <person name="Varghese N."/>
            <person name="Submissions S."/>
        </authorList>
    </citation>
    <scope>NUCLEOTIDE SEQUENCE [LARGE SCALE GENOMIC DNA]</scope>
    <source>
        <strain evidence="3">CCM 7469</strain>
    </source>
</reference>
<feature type="region of interest" description="Disordered" evidence="1">
    <location>
        <begin position="122"/>
        <end position="143"/>
    </location>
</feature>
<dbReference type="STRING" id="428992.SAMN05216272_101498"/>
<feature type="compositionally biased region" description="Acidic residues" evidence="1">
    <location>
        <begin position="127"/>
        <end position="143"/>
    </location>
</feature>
<dbReference type="RefSeq" id="WP_090260492.1">
    <property type="nucleotide sequence ID" value="NZ_FNDS01000001.1"/>
</dbReference>
<name>A0A1G8CC38_9PSED</name>
<dbReference type="OrthoDB" id="6885432at2"/>
<organism evidence="2 3">
    <name type="scientific">Pseudomonas panipatensis</name>
    <dbReference type="NCBI Taxonomy" id="428992"/>
    <lineage>
        <taxon>Bacteria</taxon>
        <taxon>Pseudomonadati</taxon>
        <taxon>Pseudomonadota</taxon>
        <taxon>Gammaproteobacteria</taxon>
        <taxon>Pseudomonadales</taxon>
        <taxon>Pseudomonadaceae</taxon>
        <taxon>Pseudomonas</taxon>
    </lineage>
</organism>
<dbReference type="SUPFAM" id="SSF47413">
    <property type="entry name" value="lambda repressor-like DNA-binding domains"/>
    <property type="match status" value="1"/>
</dbReference>
<accession>A0A1G8CC38</accession>
<dbReference type="AlphaFoldDB" id="A0A1G8CC38"/>
<dbReference type="EMBL" id="FNDS01000001">
    <property type="protein sequence ID" value="SDH42909.1"/>
    <property type="molecule type" value="Genomic_DNA"/>
</dbReference>
<gene>
    <name evidence="2" type="ORF">SAMN05216272_101498</name>
</gene>